<feature type="transmembrane region" description="Helical" evidence="6">
    <location>
        <begin position="9"/>
        <end position="27"/>
    </location>
</feature>
<keyword evidence="5 6" id="KW-0472">Membrane</keyword>
<dbReference type="PANTHER" id="PTHR21716:SF15">
    <property type="entry name" value="TRANSPORT PROTEIN YRRI-RELATED"/>
    <property type="match status" value="1"/>
</dbReference>
<evidence type="ECO:0000256" key="4">
    <source>
        <dbReference type="ARBA" id="ARBA00022989"/>
    </source>
</evidence>
<evidence type="ECO:0000313" key="8">
    <source>
        <dbReference type="Proteomes" id="UP001596505"/>
    </source>
</evidence>
<feature type="transmembrane region" description="Helical" evidence="6">
    <location>
        <begin position="152"/>
        <end position="177"/>
    </location>
</feature>
<dbReference type="RefSeq" id="WP_380965696.1">
    <property type="nucleotide sequence ID" value="NZ_JBHTCO010000011.1"/>
</dbReference>
<comment type="subcellular location">
    <subcellularLocation>
        <location evidence="1">Membrane</location>
        <topology evidence="1">Multi-pass membrane protein</topology>
    </subcellularLocation>
</comment>
<feature type="transmembrane region" description="Helical" evidence="6">
    <location>
        <begin position="272"/>
        <end position="290"/>
    </location>
</feature>
<evidence type="ECO:0000313" key="7">
    <source>
        <dbReference type="EMBL" id="MFC7393235.1"/>
    </source>
</evidence>
<proteinExistence type="inferred from homology"/>
<comment type="similarity">
    <text evidence="2">Belongs to the autoinducer-2 exporter (AI-2E) (TC 2.A.86) family.</text>
</comment>
<comment type="caution">
    <text evidence="7">The sequence shown here is derived from an EMBL/GenBank/DDBJ whole genome shotgun (WGS) entry which is preliminary data.</text>
</comment>
<organism evidence="7 8">
    <name type="scientific">Scopulibacillus cellulosilyticus</name>
    <dbReference type="NCBI Taxonomy" id="2665665"/>
    <lineage>
        <taxon>Bacteria</taxon>
        <taxon>Bacillati</taxon>
        <taxon>Bacillota</taxon>
        <taxon>Bacilli</taxon>
        <taxon>Bacillales</taxon>
        <taxon>Sporolactobacillaceae</taxon>
        <taxon>Scopulibacillus</taxon>
    </lineage>
</organism>
<evidence type="ECO:0000256" key="1">
    <source>
        <dbReference type="ARBA" id="ARBA00004141"/>
    </source>
</evidence>
<evidence type="ECO:0000256" key="5">
    <source>
        <dbReference type="ARBA" id="ARBA00023136"/>
    </source>
</evidence>
<accession>A0ABW2PX31</accession>
<dbReference type="InterPro" id="IPR002549">
    <property type="entry name" value="AI-2E-like"/>
</dbReference>
<dbReference type="EMBL" id="JBHTCO010000011">
    <property type="protein sequence ID" value="MFC7393235.1"/>
    <property type="molecule type" value="Genomic_DNA"/>
</dbReference>
<dbReference type="PANTHER" id="PTHR21716">
    <property type="entry name" value="TRANSMEMBRANE PROTEIN"/>
    <property type="match status" value="1"/>
</dbReference>
<gene>
    <name evidence="7" type="ORF">ACFQRG_09690</name>
</gene>
<dbReference type="Proteomes" id="UP001596505">
    <property type="component" value="Unassembled WGS sequence"/>
</dbReference>
<evidence type="ECO:0000256" key="6">
    <source>
        <dbReference type="SAM" id="Phobius"/>
    </source>
</evidence>
<keyword evidence="4 6" id="KW-1133">Transmembrane helix</keyword>
<feature type="transmembrane region" description="Helical" evidence="6">
    <location>
        <begin position="39"/>
        <end position="61"/>
    </location>
</feature>
<keyword evidence="8" id="KW-1185">Reference proteome</keyword>
<protein>
    <submittedName>
        <fullName evidence="7">AI-2E family transporter</fullName>
    </submittedName>
</protein>
<feature type="transmembrane region" description="Helical" evidence="6">
    <location>
        <begin position="218"/>
        <end position="235"/>
    </location>
</feature>
<dbReference type="Pfam" id="PF01594">
    <property type="entry name" value="AI-2E_transport"/>
    <property type="match status" value="1"/>
</dbReference>
<evidence type="ECO:0000256" key="3">
    <source>
        <dbReference type="ARBA" id="ARBA00022692"/>
    </source>
</evidence>
<evidence type="ECO:0000256" key="2">
    <source>
        <dbReference type="ARBA" id="ARBA00009773"/>
    </source>
</evidence>
<name>A0ABW2PX31_9BACL</name>
<reference evidence="8" key="1">
    <citation type="journal article" date="2019" name="Int. J. Syst. Evol. Microbiol.">
        <title>The Global Catalogue of Microorganisms (GCM) 10K type strain sequencing project: providing services to taxonomists for standard genome sequencing and annotation.</title>
        <authorList>
            <consortium name="The Broad Institute Genomics Platform"/>
            <consortium name="The Broad Institute Genome Sequencing Center for Infectious Disease"/>
            <person name="Wu L."/>
            <person name="Ma J."/>
        </authorList>
    </citation>
    <scope>NUCLEOTIDE SEQUENCE [LARGE SCALE GENOMIC DNA]</scope>
    <source>
        <strain evidence="8">CGMCC 1.16305</strain>
    </source>
</reference>
<feature type="transmembrane region" description="Helical" evidence="6">
    <location>
        <begin position="310"/>
        <end position="337"/>
    </location>
</feature>
<sequence>MSRWSAIDWLKKLTILLLVFLNGYLLYKLLPFLDKVFDFVATVLFPFVSAALIAYLLHPLIEKAHEKGLPRTLAVLIIYLLFFCLTGYGLFKWAPSIINELKDFDDQVPKYVAFYHKRINDVYHSTPEAVHDHFNGILDLVEKRVNHLVKGIISGITWIFQSFFSLLMIPFLTFYFLKDFESIKKGVWILTPIRWRDHGRTLLFEIDDQLGKYIRGQLYVCAILAVIAFIGLWLLKVKYALLLGIFVGLTDIIPYFGPIIGAIPAVFMATTISFKTAIFVLVLILLLQFLESNIIGPLIVGKSVEIHPAYIMFSIIIGGEIAGVVGMIFAVPVFVALRVIIRYIRGRDKEIDKGSGSHL</sequence>
<feature type="transmembrane region" description="Helical" evidence="6">
    <location>
        <begin position="241"/>
        <end position="260"/>
    </location>
</feature>
<keyword evidence="3 6" id="KW-0812">Transmembrane</keyword>
<feature type="transmembrane region" description="Helical" evidence="6">
    <location>
        <begin position="73"/>
        <end position="91"/>
    </location>
</feature>